<evidence type="ECO:0000256" key="3">
    <source>
        <dbReference type="ARBA" id="ARBA00022722"/>
    </source>
</evidence>
<dbReference type="OrthoDB" id="9790539at2"/>
<keyword evidence="2 5" id="KW-0690">Ribosome biogenesis</keyword>
<reference evidence="8 9" key="1">
    <citation type="submission" date="2018-12" db="EMBL/GenBank/DDBJ databases">
        <title>Complete genome sequence of Flaviflexus sp. H23T48.</title>
        <authorList>
            <person name="Bae J.-W."/>
            <person name="Lee J.-Y."/>
        </authorList>
    </citation>
    <scope>NUCLEOTIDE SEQUENCE [LARGE SCALE GENOMIC DNA]</scope>
    <source>
        <strain evidence="8 9">H23T48</strain>
    </source>
</reference>
<dbReference type="InterPro" id="IPR006641">
    <property type="entry name" value="YqgF/RNaseH-like_dom"/>
</dbReference>
<dbReference type="InterPro" id="IPR012337">
    <property type="entry name" value="RNaseH-like_sf"/>
</dbReference>
<evidence type="ECO:0000256" key="6">
    <source>
        <dbReference type="SAM" id="MobiDB-lite"/>
    </source>
</evidence>
<dbReference type="Pfam" id="PF03652">
    <property type="entry name" value="RuvX"/>
    <property type="match status" value="1"/>
</dbReference>
<sequence>MSKRPGVRLAFDVGRARIGVASCDEQAILCTPVETIYRDKRGNEHLYDVDDLIDEYQPMEIIVGLPKNMDGTEGISARDARNFARQVSLRHRNIGVRLVDERLTTVSAHRTLHEAGRTERTHRSVVDQVSAILILELALDIEETTGHPPGEQVSRKGPHGGHI</sequence>
<proteinExistence type="inferred from homology"/>
<evidence type="ECO:0000313" key="8">
    <source>
        <dbReference type="EMBL" id="AZQ76506.1"/>
    </source>
</evidence>
<dbReference type="EMBL" id="CP034593">
    <property type="protein sequence ID" value="AZQ76506.1"/>
    <property type="molecule type" value="Genomic_DNA"/>
</dbReference>
<dbReference type="CDD" id="cd16964">
    <property type="entry name" value="YqgF"/>
    <property type="match status" value="1"/>
</dbReference>
<comment type="function">
    <text evidence="5">Could be a nuclease involved in processing of the 5'-end of pre-16S rRNA.</text>
</comment>
<dbReference type="SUPFAM" id="SSF53098">
    <property type="entry name" value="Ribonuclease H-like"/>
    <property type="match status" value="1"/>
</dbReference>
<evidence type="ECO:0000259" key="7">
    <source>
        <dbReference type="SMART" id="SM00732"/>
    </source>
</evidence>
<comment type="similarity">
    <text evidence="5">Belongs to the YqgF HJR family.</text>
</comment>
<dbReference type="KEGG" id="flh:EJ997_03265"/>
<keyword evidence="9" id="KW-1185">Reference proteome</keyword>
<dbReference type="SMART" id="SM00732">
    <property type="entry name" value="YqgFc"/>
    <property type="match status" value="1"/>
</dbReference>
<keyword evidence="1 5" id="KW-0963">Cytoplasm</keyword>
<protein>
    <recommendedName>
        <fullName evidence="5">Putative pre-16S rRNA nuclease</fullName>
        <ecNumber evidence="5">3.1.-.-</ecNumber>
    </recommendedName>
</protein>
<feature type="domain" description="YqgF/RNase H-like" evidence="7">
    <location>
        <begin position="6"/>
        <end position="108"/>
    </location>
</feature>
<evidence type="ECO:0000313" key="9">
    <source>
        <dbReference type="Proteomes" id="UP000280344"/>
    </source>
</evidence>
<keyword evidence="4 5" id="KW-0378">Hydrolase</keyword>
<dbReference type="Proteomes" id="UP000280344">
    <property type="component" value="Chromosome"/>
</dbReference>
<dbReference type="EC" id="3.1.-.-" evidence="5"/>
<keyword evidence="3 5" id="KW-0540">Nuclease</keyword>
<dbReference type="HAMAP" id="MF_00651">
    <property type="entry name" value="Nuclease_YqgF"/>
    <property type="match status" value="1"/>
</dbReference>
<dbReference type="PANTHER" id="PTHR33317:SF4">
    <property type="entry name" value="POLYNUCLEOTIDYL TRANSFERASE, RIBONUCLEASE H-LIKE SUPERFAMILY PROTEIN"/>
    <property type="match status" value="1"/>
</dbReference>
<feature type="region of interest" description="Disordered" evidence="6">
    <location>
        <begin position="144"/>
        <end position="163"/>
    </location>
</feature>
<dbReference type="InterPro" id="IPR037027">
    <property type="entry name" value="YqgF/RNaseH-like_dom_sf"/>
</dbReference>
<name>A0A3S9PVW1_9ACTO</name>
<gene>
    <name evidence="8" type="primary">ruvX</name>
    <name evidence="8" type="ORF">EJ997_03265</name>
</gene>
<evidence type="ECO:0000256" key="5">
    <source>
        <dbReference type="HAMAP-Rule" id="MF_00651"/>
    </source>
</evidence>
<dbReference type="InterPro" id="IPR005227">
    <property type="entry name" value="YqgF"/>
</dbReference>
<evidence type="ECO:0000256" key="2">
    <source>
        <dbReference type="ARBA" id="ARBA00022517"/>
    </source>
</evidence>
<dbReference type="GO" id="GO:0004518">
    <property type="term" value="F:nuclease activity"/>
    <property type="evidence" value="ECO:0007669"/>
    <property type="project" value="UniProtKB-KW"/>
</dbReference>
<dbReference type="Gene3D" id="3.30.420.140">
    <property type="entry name" value="YqgF/RNase H-like domain"/>
    <property type="match status" value="1"/>
</dbReference>
<organism evidence="8 9">
    <name type="scientific">Flaviflexus ciconiae</name>
    <dbReference type="NCBI Taxonomy" id="2496867"/>
    <lineage>
        <taxon>Bacteria</taxon>
        <taxon>Bacillati</taxon>
        <taxon>Actinomycetota</taxon>
        <taxon>Actinomycetes</taxon>
        <taxon>Actinomycetales</taxon>
        <taxon>Actinomycetaceae</taxon>
        <taxon>Flaviflexus</taxon>
    </lineage>
</organism>
<evidence type="ECO:0000256" key="1">
    <source>
        <dbReference type="ARBA" id="ARBA00022490"/>
    </source>
</evidence>
<evidence type="ECO:0000256" key="4">
    <source>
        <dbReference type="ARBA" id="ARBA00022801"/>
    </source>
</evidence>
<dbReference type="NCBIfam" id="TIGR00250">
    <property type="entry name" value="RNAse_H_YqgF"/>
    <property type="match status" value="1"/>
</dbReference>
<comment type="subcellular location">
    <subcellularLocation>
        <location evidence="5">Cytoplasm</location>
    </subcellularLocation>
</comment>
<dbReference type="PANTHER" id="PTHR33317">
    <property type="entry name" value="POLYNUCLEOTIDYL TRANSFERASE, RIBONUCLEASE H-LIKE SUPERFAMILY PROTEIN"/>
    <property type="match status" value="1"/>
</dbReference>
<dbReference type="GO" id="GO:0005829">
    <property type="term" value="C:cytosol"/>
    <property type="evidence" value="ECO:0007669"/>
    <property type="project" value="TreeGrafter"/>
</dbReference>
<dbReference type="GO" id="GO:0016788">
    <property type="term" value="F:hydrolase activity, acting on ester bonds"/>
    <property type="evidence" value="ECO:0007669"/>
    <property type="project" value="UniProtKB-UniRule"/>
</dbReference>
<accession>A0A3S9PVW1</accession>
<dbReference type="AlphaFoldDB" id="A0A3S9PVW1"/>
<dbReference type="GO" id="GO:0000967">
    <property type="term" value="P:rRNA 5'-end processing"/>
    <property type="evidence" value="ECO:0007669"/>
    <property type="project" value="UniProtKB-UniRule"/>
</dbReference>